<gene>
    <name evidence="1" type="ORF">NDU88_010752</name>
</gene>
<feature type="non-terminal residue" evidence="1">
    <location>
        <position position="1"/>
    </location>
</feature>
<evidence type="ECO:0000313" key="1">
    <source>
        <dbReference type="EMBL" id="KAJ1144454.1"/>
    </source>
</evidence>
<comment type="caution">
    <text evidence="1">The sequence shown here is derived from an EMBL/GenBank/DDBJ whole genome shotgun (WGS) entry which is preliminary data.</text>
</comment>
<reference evidence="1" key="1">
    <citation type="journal article" date="2022" name="bioRxiv">
        <title>Sequencing and chromosome-scale assembly of the giantPleurodeles waltlgenome.</title>
        <authorList>
            <person name="Brown T."/>
            <person name="Elewa A."/>
            <person name="Iarovenko S."/>
            <person name="Subramanian E."/>
            <person name="Araus A.J."/>
            <person name="Petzold A."/>
            <person name="Susuki M."/>
            <person name="Suzuki K.-i.T."/>
            <person name="Hayashi T."/>
            <person name="Toyoda A."/>
            <person name="Oliveira C."/>
            <person name="Osipova E."/>
            <person name="Leigh N.D."/>
            <person name="Simon A."/>
            <person name="Yun M.H."/>
        </authorList>
    </citation>
    <scope>NUCLEOTIDE SEQUENCE</scope>
    <source>
        <strain evidence="1">20211129_DDA</strain>
        <tissue evidence="1">Liver</tissue>
    </source>
</reference>
<sequence>STISERPESITIVNGIGVRTDVVSDDEGLVDETVLTSSTVDVVNGGIVDKWIPAFFDVDSSDIGEQCR</sequence>
<protein>
    <submittedName>
        <fullName evidence="1">Uncharacterized protein</fullName>
    </submittedName>
</protein>
<proteinExistence type="predicted"/>
<dbReference type="Proteomes" id="UP001066276">
    <property type="component" value="Chromosome 6"/>
</dbReference>
<dbReference type="EMBL" id="JANPWB010000010">
    <property type="protein sequence ID" value="KAJ1144454.1"/>
    <property type="molecule type" value="Genomic_DNA"/>
</dbReference>
<feature type="non-terminal residue" evidence="1">
    <location>
        <position position="68"/>
    </location>
</feature>
<organism evidence="1 2">
    <name type="scientific">Pleurodeles waltl</name>
    <name type="common">Iberian ribbed newt</name>
    <dbReference type="NCBI Taxonomy" id="8319"/>
    <lineage>
        <taxon>Eukaryota</taxon>
        <taxon>Metazoa</taxon>
        <taxon>Chordata</taxon>
        <taxon>Craniata</taxon>
        <taxon>Vertebrata</taxon>
        <taxon>Euteleostomi</taxon>
        <taxon>Amphibia</taxon>
        <taxon>Batrachia</taxon>
        <taxon>Caudata</taxon>
        <taxon>Salamandroidea</taxon>
        <taxon>Salamandridae</taxon>
        <taxon>Pleurodelinae</taxon>
        <taxon>Pleurodeles</taxon>
    </lineage>
</organism>
<name>A0AAV7QZQ1_PLEWA</name>
<evidence type="ECO:0000313" key="2">
    <source>
        <dbReference type="Proteomes" id="UP001066276"/>
    </source>
</evidence>
<dbReference type="AlphaFoldDB" id="A0AAV7QZQ1"/>
<keyword evidence="2" id="KW-1185">Reference proteome</keyword>
<accession>A0AAV7QZQ1</accession>